<dbReference type="CDD" id="cd15904">
    <property type="entry name" value="TSPO_MBR"/>
    <property type="match status" value="1"/>
</dbReference>
<feature type="chain" id="PRO_5044825094" evidence="7">
    <location>
        <begin position="21"/>
        <end position="287"/>
    </location>
</feature>
<dbReference type="FunFam" id="1.20.1260.100:FF:000001">
    <property type="entry name" value="translocator protein 2"/>
    <property type="match status" value="1"/>
</dbReference>
<keyword evidence="3 6" id="KW-0812">Transmembrane</keyword>
<keyword evidence="7" id="KW-0732">Signal</keyword>
<keyword evidence="4 6" id="KW-1133">Transmembrane helix</keyword>
<name>A0ABD3NM89_9STRA</name>
<accession>A0ABD3NM89</accession>
<evidence type="ECO:0000256" key="4">
    <source>
        <dbReference type="ARBA" id="ARBA00022989"/>
    </source>
</evidence>
<gene>
    <name evidence="8" type="ORF">ACHAWO_004158</name>
</gene>
<evidence type="ECO:0000313" key="8">
    <source>
        <dbReference type="EMBL" id="KAL3776919.1"/>
    </source>
</evidence>
<dbReference type="Pfam" id="PF03073">
    <property type="entry name" value="TspO_MBR"/>
    <property type="match status" value="1"/>
</dbReference>
<evidence type="ECO:0000256" key="7">
    <source>
        <dbReference type="SAM" id="SignalP"/>
    </source>
</evidence>
<organism evidence="8 9">
    <name type="scientific">Cyclotella atomus</name>
    <dbReference type="NCBI Taxonomy" id="382360"/>
    <lineage>
        <taxon>Eukaryota</taxon>
        <taxon>Sar</taxon>
        <taxon>Stramenopiles</taxon>
        <taxon>Ochrophyta</taxon>
        <taxon>Bacillariophyta</taxon>
        <taxon>Coscinodiscophyceae</taxon>
        <taxon>Thalassiosirophycidae</taxon>
        <taxon>Stephanodiscales</taxon>
        <taxon>Stephanodiscaceae</taxon>
        <taxon>Cyclotella</taxon>
    </lineage>
</organism>
<reference evidence="8 9" key="1">
    <citation type="submission" date="2024-10" db="EMBL/GenBank/DDBJ databases">
        <title>Updated reference genomes for cyclostephanoid diatoms.</title>
        <authorList>
            <person name="Roberts W.R."/>
            <person name="Alverson A.J."/>
        </authorList>
    </citation>
    <scope>NUCLEOTIDE SEQUENCE [LARGE SCALE GENOMIC DNA]</scope>
    <source>
        <strain evidence="8 9">AJA010-31</strain>
    </source>
</reference>
<dbReference type="InterPro" id="IPR038330">
    <property type="entry name" value="TspO/MBR-related_sf"/>
</dbReference>
<dbReference type="PANTHER" id="PTHR10057">
    <property type="entry name" value="PERIPHERAL-TYPE BENZODIAZEPINE RECEPTOR"/>
    <property type="match status" value="1"/>
</dbReference>
<keyword evidence="5 6" id="KW-0472">Membrane</keyword>
<sequence>MRNLYAFLLTACILPQECISFFHRAAVNRKATIGSLKTDVDSMFALENLQTHSPSLQNQNVINEAIGIRGGACSDSTPALFGKVASSAAVEAFLMYQLLAFGAKLNSSKSPSKRVLQVMSALLVVFGSSYFGQLIDNGMSAATRQVLAPNEIPGDADWYLHLKKPRWNPPGWVFPIMWLIVSKPTQFVAIWKLMTAGSEKDLVLPFIVYCAHLSLGDAWNKVFFGLQCIGRGVAVISTFWSTLLFSAYQFYSVDPTAGIFLLPTCAWVTVAAALNWSIYFLNKGTGT</sequence>
<evidence type="ECO:0000256" key="2">
    <source>
        <dbReference type="ARBA" id="ARBA00007524"/>
    </source>
</evidence>
<dbReference type="EMBL" id="JALLPJ020001076">
    <property type="protein sequence ID" value="KAL3776919.1"/>
    <property type="molecule type" value="Genomic_DNA"/>
</dbReference>
<feature type="transmembrane region" description="Helical" evidence="6">
    <location>
        <begin position="115"/>
        <end position="135"/>
    </location>
</feature>
<comment type="caution">
    <text evidence="8">The sequence shown here is derived from an EMBL/GenBank/DDBJ whole genome shotgun (WGS) entry which is preliminary data.</text>
</comment>
<keyword evidence="9" id="KW-1185">Reference proteome</keyword>
<evidence type="ECO:0000256" key="3">
    <source>
        <dbReference type="ARBA" id="ARBA00022692"/>
    </source>
</evidence>
<dbReference type="GO" id="GO:0016020">
    <property type="term" value="C:membrane"/>
    <property type="evidence" value="ECO:0007669"/>
    <property type="project" value="UniProtKB-SubCell"/>
</dbReference>
<evidence type="ECO:0000256" key="1">
    <source>
        <dbReference type="ARBA" id="ARBA00004141"/>
    </source>
</evidence>
<protein>
    <submittedName>
        <fullName evidence="8">Uncharacterized protein</fullName>
    </submittedName>
</protein>
<dbReference type="AlphaFoldDB" id="A0ABD3NM89"/>
<dbReference type="Proteomes" id="UP001530400">
    <property type="component" value="Unassembled WGS sequence"/>
</dbReference>
<comment type="subcellular location">
    <subcellularLocation>
        <location evidence="1">Membrane</location>
        <topology evidence="1">Multi-pass membrane protein</topology>
    </subcellularLocation>
</comment>
<evidence type="ECO:0000313" key="9">
    <source>
        <dbReference type="Proteomes" id="UP001530400"/>
    </source>
</evidence>
<evidence type="ECO:0000256" key="5">
    <source>
        <dbReference type="ARBA" id="ARBA00023136"/>
    </source>
</evidence>
<dbReference type="Gene3D" id="1.20.1260.100">
    <property type="entry name" value="TspO/MBR protein"/>
    <property type="match status" value="1"/>
</dbReference>
<feature type="transmembrane region" description="Helical" evidence="6">
    <location>
        <begin position="257"/>
        <end position="281"/>
    </location>
</feature>
<dbReference type="GO" id="GO:0033013">
    <property type="term" value="P:tetrapyrrole metabolic process"/>
    <property type="evidence" value="ECO:0007669"/>
    <property type="project" value="UniProtKB-ARBA"/>
</dbReference>
<feature type="signal peptide" evidence="7">
    <location>
        <begin position="1"/>
        <end position="20"/>
    </location>
</feature>
<evidence type="ECO:0000256" key="6">
    <source>
        <dbReference type="SAM" id="Phobius"/>
    </source>
</evidence>
<dbReference type="PANTHER" id="PTHR10057:SF0">
    <property type="entry name" value="TRANSLOCATOR PROTEIN"/>
    <property type="match status" value="1"/>
</dbReference>
<proteinExistence type="inferred from homology"/>
<dbReference type="InterPro" id="IPR004307">
    <property type="entry name" value="TspO_MBR"/>
</dbReference>
<feature type="transmembrane region" description="Helical" evidence="6">
    <location>
        <begin position="84"/>
        <end position="103"/>
    </location>
</feature>
<comment type="similarity">
    <text evidence="2">Belongs to the TspO/BZRP family.</text>
</comment>
<feature type="transmembrane region" description="Helical" evidence="6">
    <location>
        <begin position="232"/>
        <end position="251"/>
    </location>
</feature>